<dbReference type="EMBL" id="CP039346">
    <property type="protein sequence ID" value="QCD83974.1"/>
    <property type="molecule type" value="Genomic_DNA"/>
</dbReference>
<name>A0A4D6L6C2_VIGUN</name>
<gene>
    <name evidence="1" type="ORF">DEO72_LG2g4323</name>
</gene>
<reference evidence="1 2" key="1">
    <citation type="submission" date="2019-04" db="EMBL/GenBank/DDBJ databases">
        <title>An improved genome assembly and genetic linkage map for asparagus bean, Vigna unguiculata ssp. sesquipedialis.</title>
        <authorList>
            <person name="Xia Q."/>
            <person name="Zhang R."/>
            <person name="Dong Y."/>
        </authorList>
    </citation>
    <scope>NUCLEOTIDE SEQUENCE [LARGE SCALE GENOMIC DNA]</scope>
    <source>
        <tissue evidence="1">Leaf</tissue>
    </source>
</reference>
<evidence type="ECO:0000313" key="2">
    <source>
        <dbReference type="Proteomes" id="UP000501690"/>
    </source>
</evidence>
<dbReference type="Proteomes" id="UP000501690">
    <property type="component" value="Linkage Group LG2"/>
</dbReference>
<protein>
    <submittedName>
        <fullName evidence="1">Uncharacterized protein</fullName>
    </submittedName>
</protein>
<evidence type="ECO:0000313" key="1">
    <source>
        <dbReference type="EMBL" id="QCD83974.1"/>
    </source>
</evidence>
<organism evidence="1 2">
    <name type="scientific">Vigna unguiculata</name>
    <name type="common">Cowpea</name>
    <dbReference type="NCBI Taxonomy" id="3917"/>
    <lineage>
        <taxon>Eukaryota</taxon>
        <taxon>Viridiplantae</taxon>
        <taxon>Streptophyta</taxon>
        <taxon>Embryophyta</taxon>
        <taxon>Tracheophyta</taxon>
        <taxon>Spermatophyta</taxon>
        <taxon>Magnoliopsida</taxon>
        <taxon>eudicotyledons</taxon>
        <taxon>Gunneridae</taxon>
        <taxon>Pentapetalae</taxon>
        <taxon>rosids</taxon>
        <taxon>fabids</taxon>
        <taxon>Fabales</taxon>
        <taxon>Fabaceae</taxon>
        <taxon>Papilionoideae</taxon>
        <taxon>50 kb inversion clade</taxon>
        <taxon>NPAAA clade</taxon>
        <taxon>indigoferoid/millettioid clade</taxon>
        <taxon>Phaseoleae</taxon>
        <taxon>Vigna</taxon>
    </lineage>
</organism>
<accession>A0A4D6L6C2</accession>
<proteinExistence type="predicted"/>
<keyword evidence="2" id="KW-1185">Reference proteome</keyword>
<sequence>MLSAVRHRNSFFARRLKLAVSAHSDHTLQPSLPRSNKVVVDNVGRHGKFI</sequence>
<dbReference type="AlphaFoldDB" id="A0A4D6L6C2"/>